<evidence type="ECO:0000256" key="3">
    <source>
        <dbReference type="ARBA" id="ARBA00022989"/>
    </source>
</evidence>
<evidence type="ECO:0000313" key="7">
    <source>
        <dbReference type="EMBL" id="RFM24649.1"/>
    </source>
</evidence>
<comment type="caution">
    <text evidence="7">The sequence shown here is derived from an EMBL/GenBank/DDBJ whole genome shotgun (WGS) entry which is preliminary data.</text>
</comment>
<dbReference type="InterPro" id="IPR012340">
    <property type="entry name" value="NA-bd_OB-fold"/>
</dbReference>
<dbReference type="PANTHER" id="PTHR33507:SF3">
    <property type="entry name" value="INNER MEMBRANE PROTEIN YBBJ"/>
    <property type="match status" value="1"/>
</dbReference>
<evidence type="ECO:0000259" key="6">
    <source>
        <dbReference type="Pfam" id="PF01957"/>
    </source>
</evidence>
<dbReference type="EMBL" id="PHFL01000031">
    <property type="protein sequence ID" value="RFM24649.1"/>
    <property type="molecule type" value="Genomic_DNA"/>
</dbReference>
<comment type="subcellular location">
    <subcellularLocation>
        <location evidence="1">Membrane</location>
        <topology evidence="1">Multi-pass membrane protein</topology>
    </subcellularLocation>
</comment>
<gene>
    <name evidence="7" type="ORF">D0433_04710</name>
</gene>
<dbReference type="InterPro" id="IPR052165">
    <property type="entry name" value="Membrane_assoc_protease"/>
</dbReference>
<dbReference type="PANTHER" id="PTHR33507">
    <property type="entry name" value="INNER MEMBRANE PROTEIN YBBJ"/>
    <property type="match status" value="1"/>
</dbReference>
<evidence type="ECO:0000256" key="2">
    <source>
        <dbReference type="ARBA" id="ARBA00022692"/>
    </source>
</evidence>
<sequence>MDNLGHWWSLAAVLLIIVEILSAGFVLGSFGVAAFITAIVAYIGFPIEFQLIVFIASSLVIFFTLRPIAIKYLAPKKKIETNVHRLIGKKAVVIETIDNFRQTGRVKIDGDDWRARTESQEVIPIGREVIIKAVDSATLIVASF</sequence>
<reference evidence="7 8" key="1">
    <citation type="journal article" date="2011" name="ISME J.">
        <title>Community ecology of hot spring cyanobacterial mats: predominant populations and their functional potential.</title>
        <authorList>
            <person name="Klatt C.G."/>
            <person name="Wood J.M."/>
            <person name="Rusch D.B."/>
            <person name="Bateson M.M."/>
            <person name="Hamamura N."/>
            <person name="Heidelberg J.F."/>
            <person name="Grossman A.R."/>
            <person name="Bhaya D."/>
            <person name="Cohan F.M."/>
            <person name="Kuhl M."/>
            <person name="Bryant D.A."/>
            <person name="Ward D.M."/>
        </authorList>
    </citation>
    <scope>NUCLEOTIDE SEQUENCE [LARGE SCALE GENOMIC DNA]</scope>
    <source>
        <strain evidence="7">OS</strain>
    </source>
</reference>
<dbReference type="Proteomes" id="UP000266389">
    <property type="component" value="Unassembled WGS sequence"/>
</dbReference>
<keyword evidence="4 5" id="KW-0472">Membrane</keyword>
<accession>A0A395M1G6</accession>
<dbReference type="Gene3D" id="2.40.50.140">
    <property type="entry name" value="Nucleic acid-binding proteins"/>
    <property type="match status" value="1"/>
</dbReference>
<dbReference type="InterPro" id="IPR002810">
    <property type="entry name" value="NfeD-like_C"/>
</dbReference>
<evidence type="ECO:0000313" key="8">
    <source>
        <dbReference type="Proteomes" id="UP000266389"/>
    </source>
</evidence>
<dbReference type="AlphaFoldDB" id="A0A395M1G6"/>
<dbReference type="Pfam" id="PF01957">
    <property type="entry name" value="NfeD"/>
    <property type="match status" value="1"/>
</dbReference>
<keyword evidence="2 5" id="KW-0812">Transmembrane</keyword>
<evidence type="ECO:0000256" key="1">
    <source>
        <dbReference type="ARBA" id="ARBA00004141"/>
    </source>
</evidence>
<name>A0A395M1G6_9BACT</name>
<feature type="transmembrane region" description="Helical" evidence="5">
    <location>
        <begin position="12"/>
        <end position="45"/>
    </location>
</feature>
<protein>
    <submittedName>
        <fullName evidence="7">NfeD family protein</fullName>
    </submittedName>
</protein>
<feature type="domain" description="NfeD-like C-terminal" evidence="6">
    <location>
        <begin position="84"/>
        <end position="141"/>
    </location>
</feature>
<evidence type="ECO:0000256" key="4">
    <source>
        <dbReference type="ARBA" id="ARBA00023136"/>
    </source>
</evidence>
<dbReference type="SUPFAM" id="SSF141322">
    <property type="entry name" value="NfeD domain-like"/>
    <property type="match status" value="1"/>
</dbReference>
<evidence type="ECO:0000256" key="5">
    <source>
        <dbReference type="SAM" id="Phobius"/>
    </source>
</evidence>
<keyword evidence="3 5" id="KW-1133">Transmembrane helix</keyword>
<organism evidence="7 8">
    <name type="scientific">Candidatus Thermochlorobacter aerophilus</name>
    <dbReference type="NCBI Taxonomy" id="1868324"/>
    <lineage>
        <taxon>Bacteria</taxon>
        <taxon>Pseudomonadati</taxon>
        <taxon>Chlorobiota</taxon>
        <taxon>Chlorobiia</taxon>
        <taxon>Chlorobiales</taxon>
        <taxon>Candidatus Thermochlorobacteriaceae</taxon>
        <taxon>Candidatus Thermochlorobacter</taxon>
    </lineage>
</organism>
<proteinExistence type="predicted"/>
<dbReference type="GO" id="GO:0005886">
    <property type="term" value="C:plasma membrane"/>
    <property type="evidence" value="ECO:0007669"/>
    <property type="project" value="TreeGrafter"/>
</dbReference>